<feature type="transmembrane region" description="Helical" evidence="1">
    <location>
        <begin position="21"/>
        <end position="44"/>
    </location>
</feature>
<evidence type="ECO:0000256" key="1">
    <source>
        <dbReference type="SAM" id="Phobius"/>
    </source>
</evidence>
<name>A0A1M2VE18_TRAPU</name>
<dbReference type="EMBL" id="MNAD01001387">
    <property type="protein sequence ID" value="OJT05773.1"/>
    <property type="molecule type" value="Genomic_DNA"/>
</dbReference>
<evidence type="ECO:0000259" key="2">
    <source>
        <dbReference type="Pfam" id="PF20152"/>
    </source>
</evidence>
<organism evidence="3 4">
    <name type="scientific">Trametes pubescens</name>
    <name type="common">White-rot fungus</name>
    <dbReference type="NCBI Taxonomy" id="154538"/>
    <lineage>
        <taxon>Eukaryota</taxon>
        <taxon>Fungi</taxon>
        <taxon>Dikarya</taxon>
        <taxon>Basidiomycota</taxon>
        <taxon>Agaricomycotina</taxon>
        <taxon>Agaricomycetes</taxon>
        <taxon>Polyporales</taxon>
        <taxon>Polyporaceae</taxon>
        <taxon>Trametes</taxon>
    </lineage>
</organism>
<feature type="non-terminal residue" evidence="3">
    <location>
        <position position="284"/>
    </location>
</feature>
<keyword evidence="4" id="KW-1185">Reference proteome</keyword>
<feature type="transmembrane region" description="Helical" evidence="1">
    <location>
        <begin position="227"/>
        <end position="247"/>
    </location>
</feature>
<feature type="transmembrane region" description="Helical" evidence="1">
    <location>
        <begin position="200"/>
        <end position="221"/>
    </location>
</feature>
<dbReference type="AlphaFoldDB" id="A0A1M2VE18"/>
<feature type="non-terminal residue" evidence="3">
    <location>
        <position position="1"/>
    </location>
</feature>
<accession>A0A1M2VE18</accession>
<feature type="transmembrane region" description="Helical" evidence="1">
    <location>
        <begin position="64"/>
        <end position="84"/>
    </location>
</feature>
<dbReference type="OrthoDB" id="2755905at2759"/>
<dbReference type="OMA" id="HDRIGLK"/>
<keyword evidence="1" id="KW-1133">Transmembrane helix</keyword>
<dbReference type="PANTHER" id="PTHR40465:SF1">
    <property type="entry name" value="DUF6534 DOMAIN-CONTAINING PROTEIN"/>
    <property type="match status" value="1"/>
</dbReference>
<reference evidence="3 4" key="1">
    <citation type="submission" date="2016-10" db="EMBL/GenBank/DDBJ databases">
        <title>Genome sequence of the basidiomycete white-rot fungus Trametes pubescens.</title>
        <authorList>
            <person name="Makela M.R."/>
            <person name="Granchi Z."/>
            <person name="Peng M."/>
            <person name="De Vries R.P."/>
            <person name="Grigoriev I."/>
            <person name="Riley R."/>
            <person name="Hilden K."/>
        </authorList>
    </citation>
    <scope>NUCLEOTIDE SEQUENCE [LARGE SCALE GENOMIC DNA]</scope>
    <source>
        <strain evidence="3 4">FBCC735</strain>
    </source>
</reference>
<keyword evidence="1" id="KW-0472">Membrane</keyword>
<evidence type="ECO:0000313" key="3">
    <source>
        <dbReference type="EMBL" id="OJT05773.1"/>
    </source>
</evidence>
<keyword evidence="1" id="KW-0812">Transmembrane</keyword>
<gene>
    <name evidence="3" type="ORF">TRAPUB_3381</name>
</gene>
<feature type="transmembrane region" description="Helical" evidence="1">
    <location>
        <begin position="96"/>
        <end position="119"/>
    </location>
</feature>
<dbReference type="PANTHER" id="PTHR40465">
    <property type="entry name" value="CHROMOSOME 1, WHOLE GENOME SHOTGUN SEQUENCE"/>
    <property type="match status" value="1"/>
</dbReference>
<protein>
    <recommendedName>
        <fullName evidence="2">DUF6534 domain-containing protein</fullName>
    </recommendedName>
</protein>
<proteinExistence type="predicted"/>
<dbReference type="Proteomes" id="UP000184267">
    <property type="component" value="Unassembled WGS sequence"/>
</dbReference>
<dbReference type="Pfam" id="PF20152">
    <property type="entry name" value="DUF6534"/>
    <property type="match status" value="1"/>
</dbReference>
<dbReference type="InterPro" id="IPR045339">
    <property type="entry name" value="DUF6534"/>
</dbReference>
<sequence>LYGLTVYQAYKYYTVYPHDRIGLKVFITVILGFETFHSALWIVVSYHYLITEAFNVIGLLDAHWSVRLTVVTTGFTVFISQTFYAHRVYHVGPRYYRWLAVPAVVSMCTGLSFAIAAGVEAYTTTKYITDFKRVSVCALPTSLNTEPSEADILSKWLISVAYGLAVASDIILTGALVFVLQRSRTGSKRSDTILAILIKYTINTGLLTSIFSVLVFIFAIILPGNLVYAGISIVGAKLYANSVLAVVNSRQAIGNKFFDDFTTQVVPAQSRMDIEESMVWNVRQ</sequence>
<evidence type="ECO:0000313" key="4">
    <source>
        <dbReference type="Proteomes" id="UP000184267"/>
    </source>
</evidence>
<comment type="caution">
    <text evidence="3">The sequence shown here is derived from an EMBL/GenBank/DDBJ whole genome shotgun (WGS) entry which is preliminary data.</text>
</comment>
<feature type="transmembrane region" description="Helical" evidence="1">
    <location>
        <begin position="156"/>
        <end position="180"/>
    </location>
</feature>
<feature type="domain" description="DUF6534" evidence="2">
    <location>
        <begin position="165"/>
        <end position="251"/>
    </location>
</feature>